<sequence>MSVKKEKKKKTVKVVLKKEAKASRSRRSKLNFGVQTPKHSAPFCTQRQHLISKSFTNIAGSMSNHYSEHFARIEKSCGSLLGELQKIRDEVGEADDGWDTTLFEVEQECLQVYMKRIEEAKECRTKLQRDIATAVAELSNIFTSMGENSVRYDLKPGGNLTEELETLIPLLEDMRRKKVERINQFVGVVGQIQKLSNEISGVKEQNGNNVFVDETNLSLKRLEELHRELCKLQNETINRLNQVQDHLYTINSLCTVLGMDFKQTVCRIHPGLDDLNGVKDSSNSTIARLAAQIQSLQELKIKRTQKIQDLASALLELWYLMDTPVEEQKMFLNVTCKIAASEPEFTEPNMLSLDSIKKVEEEVSRLQLLKTGKMKEIVLKKKVELEDMCRRTHMVMEALISTDYSIEAMESGSIDSLYLLEQIDIQISKVKEEAVSRKEILEKVEKWLTAREEESWLEEYNRDDNRYNAGRGAHLILKRAEKARTVVNKIPAIVEALTSKTIAWEKERGAEFFYDGGRLLTMLEDYSSLRQEKEIQKQRQRNQKKLHGQLMTEQETLYGSKPSPSMTGKKASRTPTTAASHRKLSFGGAMLQQVKPEKPASHLHPNKKADYMNENSLTNHQRSSGFITHSGRRNSEIPGRVVKKQPSTAAKTRVIEPRAVRKPLSSVSFAANNNANVVNPIEDEKKVQNEQGSSTGCKTPMAKASKTTWNEDEKGTPKTMPIPIPKTPSTVSAPMLMATTPATPAALGAYKFEKILEQVQHIEYSFEEVRAEFLLS</sequence>
<feature type="region of interest" description="Disordered" evidence="6">
    <location>
        <begin position="686"/>
        <end position="725"/>
    </location>
</feature>
<keyword evidence="4" id="KW-0206">Cytoskeleton</keyword>
<dbReference type="Pfam" id="PF03999">
    <property type="entry name" value="MAP65_ASE1"/>
    <property type="match status" value="1"/>
</dbReference>
<evidence type="ECO:0000256" key="2">
    <source>
        <dbReference type="ARBA" id="ARBA00006187"/>
    </source>
</evidence>
<feature type="compositionally biased region" description="Polar residues" evidence="6">
    <location>
        <begin position="551"/>
        <end position="566"/>
    </location>
</feature>
<dbReference type="InterPro" id="IPR007145">
    <property type="entry name" value="MAP65_Ase1_PRC1"/>
</dbReference>
<dbReference type="EMBL" id="JBBPBN010000042">
    <property type="protein sequence ID" value="KAK8997841.1"/>
    <property type="molecule type" value="Genomic_DNA"/>
</dbReference>
<proteinExistence type="inferred from homology"/>
<comment type="caution">
    <text evidence="7">The sequence shown here is derived from an EMBL/GenBank/DDBJ whole genome shotgun (WGS) entry which is preliminary data.</text>
</comment>
<evidence type="ECO:0000256" key="4">
    <source>
        <dbReference type="ARBA" id="ARBA00023212"/>
    </source>
</evidence>
<comment type="similarity">
    <text evidence="2">Belongs to the MAP65/ASE1 family.</text>
</comment>
<gene>
    <name evidence="7" type="ORF">V6N11_012378</name>
</gene>
<accession>A0ABR2QB31</accession>
<evidence type="ECO:0000256" key="3">
    <source>
        <dbReference type="ARBA" id="ARBA00022701"/>
    </source>
</evidence>
<feature type="region of interest" description="Disordered" evidence="6">
    <location>
        <begin position="537"/>
        <end position="579"/>
    </location>
</feature>
<name>A0ABR2QB31_9ROSI</name>
<dbReference type="Gene3D" id="1.20.58.1520">
    <property type="match status" value="1"/>
</dbReference>
<evidence type="ECO:0000256" key="6">
    <source>
        <dbReference type="SAM" id="MobiDB-lite"/>
    </source>
</evidence>
<evidence type="ECO:0000313" key="8">
    <source>
        <dbReference type="Proteomes" id="UP001396334"/>
    </source>
</evidence>
<keyword evidence="4" id="KW-0963">Cytoplasm</keyword>
<evidence type="ECO:0000256" key="1">
    <source>
        <dbReference type="ARBA" id="ARBA00004245"/>
    </source>
</evidence>
<dbReference type="PANTHER" id="PTHR19321:SF50">
    <property type="entry name" value="65-KDA MICROTUBULE-ASSOCIATED PROTEIN 4-LIKE"/>
    <property type="match status" value="1"/>
</dbReference>
<evidence type="ECO:0000313" key="7">
    <source>
        <dbReference type="EMBL" id="KAK8997841.1"/>
    </source>
</evidence>
<reference evidence="7 8" key="1">
    <citation type="journal article" date="2024" name="G3 (Bethesda)">
        <title>Genome assembly of Hibiscus sabdariffa L. provides insights into metabolisms of medicinal natural products.</title>
        <authorList>
            <person name="Kim T."/>
        </authorList>
    </citation>
    <scope>NUCLEOTIDE SEQUENCE [LARGE SCALE GENOMIC DNA]</scope>
    <source>
        <strain evidence="7">TK-2024</strain>
        <tissue evidence="7">Old leaves</tissue>
    </source>
</reference>
<dbReference type="Proteomes" id="UP001396334">
    <property type="component" value="Unassembled WGS sequence"/>
</dbReference>
<organism evidence="7 8">
    <name type="scientific">Hibiscus sabdariffa</name>
    <name type="common">roselle</name>
    <dbReference type="NCBI Taxonomy" id="183260"/>
    <lineage>
        <taxon>Eukaryota</taxon>
        <taxon>Viridiplantae</taxon>
        <taxon>Streptophyta</taxon>
        <taxon>Embryophyta</taxon>
        <taxon>Tracheophyta</taxon>
        <taxon>Spermatophyta</taxon>
        <taxon>Magnoliopsida</taxon>
        <taxon>eudicotyledons</taxon>
        <taxon>Gunneridae</taxon>
        <taxon>Pentapetalae</taxon>
        <taxon>rosids</taxon>
        <taxon>malvids</taxon>
        <taxon>Malvales</taxon>
        <taxon>Malvaceae</taxon>
        <taxon>Malvoideae</taxon>
        <taxon>Hibiscus</taxon>
    </lineage>
</organism>
<keyword evidence="8" id="KW-1185">Reference proteome</keyword>
<feature type="coiled-coil region" evidence="5">
    <location>
        <begin position="110"/>
        <end position="137"/>
    </location>
</feature>
<keyword evidence="3" id="KW-0493">Microtubule</keyword>
<dbReference type="PANTHER" id="PTHR19321">
    <property type="entry name" value="PROTEIN REGULATOR OF CYTOKINESIS 1 PRC1-RELATED"/>
    <property type="match status" value="1"/>
</dbReference>
<keyword evidence="5" id="KW-0175">Coiled coil</keyword>
<evidence type="ECO:0000256" key="5">
    <source>
        <dbReference type="SAM" id="Coils"/>
    </source>
</evidence>
<feature type="compositionally biased region" description="Basic residues" evidence="6">
    <location>
        <begin position="538"/>
        <end position="547"/>
    </location>
</feature>
<comment type="subcellular location">
    <subcellularLocation>
        <location evidence="1">Cytoplasm</location>
        <location evidence="1">Cytoskeleton</location>
    </subcellularLocation>
</comment>
<protein>
    <submittedName>
        <fullName evidence="7">Uncharacterized protein</fullName>
    </submittedName>
</protein>